<keyword evidence="4 5" id="KW-0472">Membrane</keyword>
<feature type="transmembrane region" description="Helical" evidence="5">
    <location>
        <begin position="6"/>
        <end position="27"/>
    </location>
</feature>
<dbReference type="STRING" id="425514.SAMN05443550_12116"/>
<reference evidence="7 8" key="1">
    <citation type="submission" date="2016-10" db="EMBL/GenBank/DDBJ databases">
        <authorList>
            <person name="de Groot N.N."/>
        </authorList>
    </citation>
    <scope>NUCLEOTIDE SEQUENCE [LARGE SCALE GENOMIC DNA]</scope>
    <source>
        <strain evidence="7 8">DSM 19033</strain>
    </source>
</reference>
<feature type="transmembrane region" description="Helical" evidence="5">
    <location>
        <begin position="72"/>
        <end position="96"/>
    </location>
</feature>
<feature type="transmembrane region" description="Helical" evidence="5">
    <location>
        <begin position="116"/>
        <end position="133"/>
    </location>
</feature>
<dbReference type="EMBL" id="FNRA01000021">
    <property type="protein sequence ID" value="SEB21701.1"/>
    <property type="molecule type" value="Genomic_DNA"/>
</dbReference>
<evidence type="ECO:0000313" key="8">
    <source>
        <dbReference type="Proteomes" id="UP000198850"/>
    </source>
</evidence>
<evidence type="ECO:0000256" key="3">
    <source>
        <dbReference type="ARBA" id="ARBA00022989"/>
    </source>
</evidence>
<evidence type="ECO:0000256" key="5">
    <source>
        <dbReference type="SAM" id="Phobius"/>
    </source>
</evidence>
<evidence type="ECO:0000256" key="2">
    <source>
        <dbReference type="ARBA" id="ARBA00022692"/>
    </source>
</evidence>
<keyword evidence="2 5" id="KW-0812">Transmembrane</keyword>
<sequence length="135" mass="15350">MTPHPFIILITGLLILLWAYAAFSKIFNFHKFSYALKTQVFPPWVGKILLYLLPLVETAFIVLLLVPGTRLLGMYASLFLMVIFTLYVGGAVFQFYERYPCACGGLFARMGWHKHFKVNIMLTIIALAGVILMEL</sequence>
<dbReference type="UniPathway" id="UPA00895"/>
<dbReference type="Pfam" id="PF07291">
    <property type="entry name" value="MauE"/>
    <property type="match status" value="1"/>
</dbReference>
<evidence type="ECO:0000259" key="6">
    <source>
        <dbReference type="Pfam" id="PF07291"/>
    </source>
</evidence>
<dbReference type="Proteomes" id="UP000198850">
    <property type="component" value="Unassembled WGS sequence"/>
</dbReference>
<accession>A0A1H4HJ43</accession>
<name>A0A1H4HJ43_9SPHI</name>
<feature type="domain" description="Methylamine utilisation protein MauE" evidence="6">
    <location>
        <begin position="6"/>
        <end position="131"/>
    </location>
</feature>
<feature type="transmembrane region" description="Helical" evidence="5">
    <location>
        <begin position="48"/>
        <end position="66"/>
    </location>
</feature>
<keyword evidence="3 5" id="KW-1133">Transmembrane helix</keyword>
<dbReference type="GO" id="GO:0016020">
    <property type="term" value="C:membrane"/>
    <property type="evidence" value="ECO:0007669"/>
    <property type="project" value="UniProtKB-SubCell"/>
</dbReference>
<dbReference type="InterPro" id="IPR009908">
    <property type="entry name" value="Methylamine_util_MauE"/>
</dbReference>
<evidence type="ECO:0000313" key="7">
    <source>
        <dbReference type="EMBL" id="SEB21701.1"/>
    </source>
</evidence>
<gene>
    <name evidence="7" type="ORF">SAMN05443550_12116</name>
</gene>
<keyword evidence="8" id="KW-1185">Reference proteome</keyword>
<evidence type="ECO:0000256" key="1">
    <source>
        <dbReference type="ARBA" id="ARBA00004141"/>
    </source>
</evidence>
<dbReference type="OrthoDB" id="673785at2"/>
<comment type="subcellular location">
    <subcellularLocation>
        <location evidence="1">Membrane</location>
        <topology evidence="1">Multi-pass membrane protein</topology>
    </subcellularLocation>
</comment>
<evidence type="ECO:0000256" key="4">
    <source>
        <dbReference type="ARBA" id="ARBA00023136"/>
    </source>
</evidence>
<protein>
    <submittedName>
        <fullName evidence="7">Methylamine utilisation protein MauE</fullName>
    </submittedName>
</protein>
<dbReference type="GO" id="GO:0030416">
    <property type="term" value="P:methylamine metabolic process"/>
    <property type="evidence" value="ECO:0007669"/>
    <property type="project" value="InterPro"/>
</dbReference>
<dbReference type="AlphaFoldDB" id="A0A1H4HJ43"/>
<proteinExistence type="predicted"/>
<dbReference type="RefSeq" id="WP_090560100.1">
    <property type="nucleotide sequence ID" value="NZ_FNRA01000021.1"/>
</dbReference>
<organism evidence="7 8">
    <name type="scientific">Pedobacter hartonius</name>
    <dbReference type="NCBI Taxonomy" id="425514"/>
    <lineage>
        <taxon>Bacteria</taxon>
        <taxon>Pseudomonadati</taxon>
        <taxon>Bacteroidota</taxon>
        <taxon>Sphingobacteriia</taxon>
        <taxon>Sphingobacteriales</taxon>
        <taxon>Sphingobacteriaceae</taxon>
        <taxon>Pedobacter</taxon>
    </lineage>
</organism>